<proteinExistence type="predicted"/>
<reference evidence="1 2" key="1">
    <citation type="journal article" date="2024" name="Nat. Commun.">
        <title>Phylogenomics reveals the evolutionary origins of lichenization in chlorophyte algae.</title>
        <authorList>
            <person name="Puginier C."/>
            <person name="Libourel C."/>
            <person name="Otte J."/>
            <person name="Skaloud P."/>
            <person name="Haon M."/>
            <person name="Grisel S."/>
            <person name="Petersen M."/>
            <person name="Berrin J.G."/>
            <person name="Delaux P.M."/>
            <person name="Dal Grande F."/>
            <person name="Keller J."/>
        </authorList>
    </citation>
    <scope>NUCLEOTIDE SEQUENCE [LARGE SCALE GENOMIC DNA]</scope>
    <source>
        <strain evidence="1 2">SAG 2036</strain>
    </source>
</reference>
<dbReference type="Proteomes" id="UP001465755">
    <property type="component" value="Unassembled WGS sequence"/>
</dbReference>
<comment type="caution">
    <text evidence="1">The sequence shown here is derived from an EMBL/GenBank/DDBJ whole genome shotgun (WGS) entry which is preliminary data.</text>
</comment>
<dbReference type="EMBL" id="JALJOQ010000025">
    <property type="protein sequence ID" value="KAK9808270.1"/>
    <property type="molecule type" value="Genomic_DNA"/>
</dbReference>
<dbReference type="AlphaFoldDB" id="A0AAW1PEJ7"/>
<sequence length="103" mass="12093">MADWLVDDFSWWRIMHSKYQPSHPHKEAWLEQHAEDVEITSNNIVAMISFLHFLESWSRPMDRYQAVYNASEILADTSVGLDLTELVLKAQSDWEEEAAEFHA</sequence>
<organism evidence="1 2">
    <name type="scientific">Symbiochloris irregularis</name>
    <dbReference type="NCBI Taxonomy" id="706552"/>
    <lineage>
        <taxon>Eukaryota</taxon>
        <taxon>Viridiplantae</taxon>
        <taxon>Chlorophyta</taxon>
        <taxon>core chlorophytes</taxon>
        <taxon>Trebouxiophyceae</taxon>
        <taxon>Trebouxiales</taxon>
        <taxon>Trebouxiaceae</taxon>
        <taxon>Symbiochloris</taxon>
    </lineage>
</organism>
<name>A0AAW1PEJ7_9CHLO</name>
<evidence type="ECO:0000313" key="2">
    <source>
        <dbReference type="Proteomes" id="UP001465755"/>
    </source>
</evidence>
<evidence type="ECO:0000313" key="1">
    <source>
        <dbReference type="EMBL" id="KAK9808270.1"/>
    </source>
</evidence>
<keyword evidence="2" id="KW-1185">Reference proteome</keyword>
<gene>
    <name evidence="1" type="ORF">WJX73_005508</name>
</gene>
<protein>
    <submittedName>
        <fullName evidence="1">Uncharacterized protein</fullName>
    </submittedName>
</protein>
<accession>A0AAW1PEJ7</accession>